<evidence type="ECO:0008006" key="3">
    <source>
        <dbReference type="Google" id="ProtNLM"/>
    </source>
</evidence>
<dbReference type="EMBL" id="QGTA01000307">
    <property type="protein sequence ID" value="RQW85762.1"/>
    <property type="molecule type" value="Genomic_DNA"/>
</dbReference>
<dbReference type="Proteomes" id="UP000274694">
    <property type="component" value="Unassembled WGS sequence"/>
</dbReference>
<reference evidence="1 2" key="1">
    <citation type="submission" date="2018-05" db="EMBL/GenBank/DDBJ databases">
        <title>Micromonospora from Atacama Desert.</title>
        <authorList>
            <person name="Carro L."/>
            <person name="Goodfellow M."/>
            <person name="Klenk H.-P."/>
        </authorList>
    </citation>
    <scope>NUCLEOTIDE SEQUENCE [LARGE SCALE GENOMIC DNA]</scope>
    <source>
        <strain evidence="1 2">LB41</strain>
    </source>
</reference>
<keyword evidence="2" id="KW-1185">Reference proteome</keyword>
<accession>A0ABX9XZ21</accession>
<gene>
    <name evidence="1" type="ORF">DLJ60_29735</name>
</gene>
<evidence type="ECO:0000313" key="1">
    <source>
        <dbReference type="EMBL" id="RQW85762.1"/>
    </source>
</evidence>
<dbReference type="RefSeq" id="WP_069088005.1">
    <property type="nucleotide sequence ID" value="NZ_JBEPCC010000004.1"/>
</dbReference>
<comment type="caution">
    <text evidence="1">The sequence shown here is derived from an EMBL/GenBank/DDBJ whole genome shotgun (WGS) entry which is preliminary data.</text>
</comment>
<evidence type="ECO:0000313" key="2">
    <source>
        <dbReference type="Proteomes" id="UP000274694"/>
    </source>
</evidence>
<protein>
    <recommendedName>
        <fullName evidence="3">LIM zinc-binding domain-containing protein</fullName>
    </recommendedName>
</protein>
<dbReference type="SUPFAM" id="SSF57716">
    <property type="entry name" value="Glucocorticoid receptor-like (DNA-binding domain)"/>
    <property type="match status" value="1"/>
</dbReference>
<name>A0ABX9XZ21_MICCH</name>
<dbReference type="Gene3D" id="2.10.110.10">
    <property type="entry name" value="Cysteine Rich Protein"/>
    <property type="match status" value="1"/>
</dbReference>
<organism evidence="1 2">
    <name type="scientific">Micromonospora chalcea</name>
    <dbReference type="NCBI Taxonomy" id="1874"/>
    <lineage>
        <taxon>Bacteria</taxon>
        <taxon>Bacillati</taxon>
        <taxon>Actinomycetota</taxon>
        <taxon>Actinomycetes</taxon>
        <taxon>Micromonosporales</taxon>
        <taxon>Micromonosporaceae</taxon>
        <taxon>Micromonospora</taxon>
    </lineage>
</organism>
<proteinExistence type="predicted"/>
<sequence>MTTLTCEGCGDPIEDDGSHLDSNGEDWHEACYEVSGGSSYCCGMIYEDGEDTCQSCGEPL</sequence>